<evidence type="ECO:0000313" key="4">
    <source>
        <dbReference type="Proteomes" id="UP000194012"/>
    </source>
</evidence>
<feature type="domain" description="AMP-dependent synthetase/ligase" evidence="1">
    <location>
        <begin position="115"/>
        <end position="271"/>
    </location>
</feature>
<dbReference type="InterPro" id="IPR000873">
    <property type="entry name" value="AMP-dep_synth/lig_dom"/>
</dbReference>
<dbReference type="EMBL" id="FWFJ01000044">
    <property type="protein sequence ID" value="SLN70194.1"/>
    <property type="molecule type" value="Genomic_DNA"/>
</dbReference>
<dbReference type="EC" id="6.2.1.3" evidence="3"/>
<dbReference type="SUPFAM" id="SSF56801">
    <property type="entry name" value="Acetyl-CoA synthetase-like"/>
    <property type="match status" value="1"/>
</dbReference>
<dbReference type="GO" id="GO:0004467">
    <property type="term" value="F:long-chain fatty acid-CoA ligase activity"/>
    <property type="evidence" value="ECO:0007669"/>
    <property type="project" value="UniProtKB-EC"/>
</dbReference>
<dbReference type="PANTHER" id="PTHR43767:SF1">
    <property type="entry name" value="NONRIBOSOMAL PEPTIDE SYNTHASE PES1 (EUROFUNG)-RELATED"/>
    <property type="match status" value="1"/>
</dbReference>
<dbReference type="OrthoDB" id="7055148at2"/>
<protein>
    <submittedName>
        <fullName evidence="3">Long-chain-fatty-acid--CoA ligase</fullName>
        <ecNumber evidence="3">6.2.1.3</ecNumber>
    </submittedName>
</protein>
<dbReference type="Pfam" id="PF00501">
    <property type="entry name" value="AMP-binding"/>
    <property type="match status" value="1"/>
</dbReference>
<feature type="domain" description="AMP-binding enzyme C-terminal" evidence="2">
    <location>
        <begin position="344"/>
        <end position="418"/>
    </location>
</feature>
<dbReference type="InterPro" id="IPR045851">
    <property type="entry name" value="AMP-bd_C_sf"/>
</dbReference>
<organism evidence="3 4">
    <name type="scientific">Roseovarius gaetbuli</name>
    <dbReference type="NCBI Taxonomy" id="1356575"/>
    <lineage>
        <taxon>Bacteria</taxon>
        <taxon>Pseudomonadati</taxon>
        <taxon>Pseudomonadota</taxon>
        <taxon>Alphaproteobacteria</taxon>
        <taxon>Rhodobacterales</taxon>
        <taxon>Roseobacteraceae</taxon>
        <taxon>Roseovarius</taxon>
    </lineage>
</organism>
<gene>
    <name evidence="3" type="primary">lcfB_7</name>
    <name evidence="3" type="ORF">ROG8370_03341</name>
</gene>
<reference evidence="4" key="1">
    <citation type="submission" date="2017-03" db="EMBL/GenBank/DDBJ databases">
        <authorList>
            <person name="Rodrigo-Torres L."/>
            <person name="Arahal R.D."/>
            <person name="Lucena T."/>
        </authorList>
    </citation>
    <scope>NUCLEOTIDE SEQUENCE [LARGE SCALE GENOMIC DNA]</scope>
    <source>
        <strain evidence="4">CECT 8370</strain>
    </source>
</reference>
<proteinExistence type="predicted"/>
<dbReference type="InterPro" id="IPR025110">
    <property type="entry name" value="AMP-bd_C"/>
</dbReference>
<accession>A0A1X7A456</accession>
<dbReference type="PANTHER" id="PTHR43767">
    <property type="entry name" value="LONG-CHAIN-FATTY-ACID--COA LIGASE"/>
    <property type="match status" value="1"/>
</dbReference>
<evidence type="ECO:0000259" key="2">
    <source>
        <dbReference type="Pfam" id="PF13193"/>
    </source>
</evidence>
<dbReference type="Gene3D" id="3.40.50.12780">
    <property type="entry name" value="N-terminal domain of ligase-like"/>
    <property type="match status" value="1"/>
</dbReference>
<evidence type="ECO:0000313" key="3">
    <source>
        <dbReference type="EMBL" id="SLN70194.1"/>
    </source>
</evidence>
<evidence type="ECO:0000259" key="1">
    <source>
        <dbReference type="Pfam" id="PF00501"/>
    </source>
</evidence>
<dbReference type="InterPro" id="IPR050237">
    <property type="entry name" value="ATP-dep_AMP-bd_enzyme"/>
</dbReference>
<keyword evidence="4" id="KW-1185">Reference proteome</keyword>
<dbReference type="Gene3D" id="3.30.300.30">
    <property type="match status" value="1"/>
</dbReference>
<dbReference type="AlphaFoldDB" id="A0A1X7A456"/>
<keyword evidence="3" id="KW-0436">Ligase</keyword>
<dbReference type="Pfam" id="PF13193">
    <property type="entry name" value="AMP-binding_C"/>
    <property type="match status" value="1"/>
</dbReference>
<name>A0A1X7A456_9RHOB</name>
<dbReference type="InterPro" id="IPR042099">
    <property type="entry name" value="ANL_N_sf"/>
</dbReference>
<dbReference type="Proteomes" id="UP000194012">
    <property type="component" value="Unassembled WGS sequence"/>
</dbReference>
<dbReference type="RefSeq" id="WP_085828277.1">
    <property type="nucleotide sequence ID" value="NZ_FWFJ01000044.1"/>
</dbReference>
<sequence>MASILLRNRLFFGADAPCTWADLLEQGQAWAGDPTGYADRRVVFVVPDMRHACMAVAYGMAHSLDWGVIEAARLSEAVEERFAENGVHLIEAGSGAVLGRTPLPAQVQPGRVTVLTSGTTGLLKLIAHTHASLNTFDRVTDLPANSWFLPYQIGSYAWYQMVALGMFVADQDLIPGDFSDLAESFKTALSRGLVTAISSTPTFWRHALMSLDEALLASADMRSISMGGEIVDQPILDRLAGLYPSARIKHIYASSEAGAAIVVSDGKAGFDAALLADTDSRTIAIKVEDDRLYIRSPYGNTGDQGGWIDTGDLVETRAGRVYFCGRAGNTMINVGGQKAFPPDIEGHLMAHPEVVWAQVTARRAPMVGNLPVASVVLRTPMDEADAEQMLITHCEGTLAEYAVPRLWDFPKQIPMRASLKS</sequence>